<name>A0ACC1D0U4_9NEOP</name>
<sequence length="790" mass="88419">MSSTLNIDDNIELITLKARQDSLFGVLQLIYKKSLQAFDSTECLQCFQGYAATLDNIRTQFKDTANKYNEVLLMTMPGAVPDYEAMIPFEELFCKIKAIIRRVESKNMSVDCNNVINGRPTALQSLVAVPSTSMQTLQFSAQPDASYIPQTFLTNSDLSFSSVPSSLNNSQVFSCRNEAIPTSMASYSHDVESGDQTAFHIPASTLAVPSKSLQLFTQSDASRLPQSSISKPDLSHKKVPLPLINACCNNNMSTSMSSYSHDVENYIQTASYSDTSTVAVLSKLLSSSALSASDSDRPSQLWATNTIPRSRNVTKPHNKSYVDSIRVCTNSEILPSITVNSDIDEDGKVNRTNKQTYSRATLTPSVVRVAIDGSLLKSVSSGRLIKRHCGFKSNDYKLPQNTLLIKGKYNISFEDIADIKLSHFNNSNPLAYTMFNLPALFKYSLFPRFLSPNMVYNNYNILYPTVRTVLGYDISSPATFKIPHGPFINYYTFVQVRLTLLRRTLCNPRKNTASLPNIEYYNWHDDYRHKVSALIYFPRHTKLVQNISSLEARILLGSSYENNTPHSSLRPSCPVPSTPGDGFSYQLTIVLALTTFYTKTKRDRVRASQQKQIEYSGGVLRELNEGDTVWMRNYASGDKWSKGVIETKVGAREYLVEDGNGRPIKKHIDHLRRRSRLSGAVGSGSTISEDNIIQAKVVGREDGAPQEQGPADVVETDMSQGESNNKGEIEPTEPDAVIQEPSAQPVSHANRNRKPVHQPPQTLKNDVYVRDLKRRQFTNVRYMRLFSYLN</sequence>
<keyword evidence="2" id="KW-1185">Reference proteome</keyword>
<gene>
    <name evidence="1" type="ORF">K1T71_007156</name>
</gene>
<proteinExistence type="predicted"/>
<evidence type="ECO:0000313" key="2">
    <source>
        <dbReference type="Proteomes" id="UP000824533"/>
    </source>
</evidence>
<comment type="caution">
    <text evidence="1">The sequence shown here is derived from an EMBL/GenBank/DDBJ whole genome shotgun (WGS) entry which is preliminary data.</text>
</comment>
<reference evidence="1 2" key="1">
    <citation type="journal article" date="2021" name="Front. Genet.">
        <title>Chromosome-Level Genome Assembly Reveals Significant Gene Expansion in the Toll and IMD Signaling Pathways of Dendrolimus kikuchii.</title>
        <authorList>
            <person name="Zhou J."/>
            <person name="Wu P."/>
            <person name="Xiong Z."/>
            <person name="Liu N."/>
            <person name="Zhao N."/>
            <person name="Ji M."/>
            <person name="Qiu Y."/>
            <person name="Yang B."/>
        </authorList>
    </citation>
    <scope>NUCLEOTIDE SEQUENCE [LARGE SCALE GENOMIC DNA]</scope>
    <source>
        <strain evidence="1">Ann1</strain>
    </source>
</reference>
<dbReference type="Proteomes" id="UP000824533">
    <property type="component" value="Linkage Group LG12"/>
</dbReference>
<organism evidence="1 2">
    <name type="scientific">Dendrolimus kikuchii</name>
    <dbReference type="NCBI Taxonomy" id="765133"/>
    <lineage>
        <taxon>Eukaryota</taxon>
        <taxon>Metazoa</taxon>
        <taxon>Ecdysozoa</taxon>
        <taxon>Arthropoda</taxon>
        <taxon>Hexapoda</taxon>
        <taxon>Insecta</taxon>
        <taxon>Pterygota</taxon>
        <taxon>Neoptera</taxon>
        <taxon>Endopterygota</taxon>
        <taxon>Lepidoptera</taxon>
        <taxon>Glossata</taxon>
        <taxon>Ditrysia</taxon>
        <taxon>Bombycoidea</taxon>
        <taxon>Lasiocampidae</taxon>
        <taxon>Dendrolimus</taxon>
    </lineage>
</organism>
<accession>A0ACC1D0U4</accession>
<dbReference type="EMBL" id="CM034398">
    <property type="protein sequence ID" value="KAJ0177147.1"/>
    <property type="molecule type" value="Genomic_DNA"/>
</dbReference>
<evidence type="ECO:0000313" key="1">
    <source>
        <dbReference type="EMBL" id="KAJ0177147.1"/>
    </source>
</evidence>
<protein>
    <submittedName>
        <fullName evidence="1">Uncharacterized protein</fullName>
    </submittedName>
</protein>